<accession>A0A9D4ZA49</accession>
<evidence type="ECO:0000313" key="3">
    <source>
        <dbReference type="Proteomes" id="UP000886520"/>
    </source>
</evidence>
<evidence type="ECO:0000256" key="1">
    <source>
        <dbReference type="SAM" id="MobiDB-lite"/>
    </source>
</evidence>
<dbReference type="EMBL" id="JABFUD020000018">
    <property type="protein sequence ID" value="KAI5066382.1"/>
    <property type="molecule type" value="Genomic_DNA"/>
</dbReference>
<dbReference type="InterPro" id="IPR039301">
    <property type="entry name" value="Sip5/DA2"/>
</dbReference>
<proteinExistence type="predicted"/>
<dbReference type="GO" id="GO:0005737">
    <property type="term" value="C:cytoplasm"/>
    <property type="evidence" value="ECO:0007669"/>
    <property type="project" value="TreeGrafter"/>
</dbReference>
<dbReference type="Proteomes" id="UP000886520">
    <property type="component" value="Chromosome 18"/>
</dbReference>
<feature type="compositionally biased region" description="Polar residues" evidence="1">
    <location>
        <begin position="343"/>
        <end position="361"/>
    </location>
</feature>
<dbReference type="AlphaFoldDB" id="A0A9D4ZA49"/>
<reference evidence="2" key="1">
    <citation type="submission" date="2021-01" db="EMBL/GenBank/DDBJ databases">
        <title>Adiantum capillus-veneris genome.</title>
        <authorList>
            <person name="Fang Y."/>
            <person name="Liao Q."/>
        </authorList>
    </citation>
    <scope>NUCLEOTIDE SEQUENCE</scope>
    <source>
        <strain evidence="2">H3</strain>
        <tissue evidence="2">Leaf</tissue>
    </source>
</reference>
<feature type="region of interest" description="Disordered" evidence="1">
    <location>
        <begin position="343"/>
        <end position="389"/>
    </location>
</feature>
<evidence type="ECO:0008006" key="4">
    <source>
        <dbReference type="Google" id="ProtNLM"/>
    </source>
</evidence>
<dbReference type="PANTHER" id="PTHR31315">
    <property type="entry name" value="PROTEIN SIP5"/>
    <property type="match status" value="1"/>
</dbReference>
<sequence length="502" mass="55320">MGNKFSRRRAVVDERYTRTQGLYQHRDVDPRKLRRLILNGQLAPCFPGAEDSTLELDECPICFLFYPSLNRSKCCTKGICTECFLQIKSPHSARPTQCPFCKTSSYVVEYRGAKTVEEKGVEQAEEQKVIEAKIRIRQKELLDEEERMLRQEEDQGQNTVPDRLRRNFSNLHGFTLPSDGLQEVQRMTSANEQDAGSDTDSVPAIQPVQTSQLESVTRQIAGPQIGTEPAPEGAACTASQASRLGGSTFHRLNRVEDFDLDLEEIMVMEAIWLSIQEQGQTLANRPQLRRVLNNARSALDENSVTENVAPVLQESHETQLSIGRSSVTSGLAGAIAALAERQATSSESIPTGSNEPSNVNAPQRRVPLSATGINGGEQRQTEEKHQTGEVTSLNNWIEVSVESGRTFSSLGGEESRTSLSDWLQDHSSEAVEVGTSVSSSVPSASDLPWDGPDFLPPHSIENIDRPPGLTQPTVMLPDSFEEQMMLAMALSLAEAQAQALRE</sequence>
<dbReference type="PANTHER" id="PTHR31315:SF1">
    <property type="entry name" value="PROTEIN SIP5"/>
    <property type="match status" value="1"/>
</dbReference>
<keyword evidence="3" id="KW-1185">Reference proteome</keyword>
<comment type="caution">
    <text evidence="2">The sequence shown here is derived from an EMBL/GenBank/DDBJ whole genome shotgun (WGS) entry which is preliminary data.</text>
</comment>
<gene>
    <name evidence="2" type="ORF">GOP47_0019006</name>
</gene>
<organism evidence="2 3">
    <name type="scientific">Adiantum capillus-veneris</name>
    <name type="common">Maidenhair fern</name>
    <dbReference type="NCBI Taxonomy" id="13818"/>
    <lineage>
        <taxon>Eukaryota</taxon>
        <taxon>Viridiplantae</taxon>
        <taxon>Streptophyta</taxon>
        <taxon>Embryophyta</taxon>
        <taxon>Tracheophyta</taxon>
        <taxon>Polypodiopsida</taxon>
        <taxon>Polypodiidae</taxon>
        <taxon>Polypodiales</taxon>
        <taxon>Pteridineae</taxon>
        <taxon>Pteridaceae</taxon>
        <taxon>Vittarioideae</taxon>
        <taxon>Adiantum</taxon>
    </lineage>
</organism>
<name>A0A9D4ZA49_ADICA</name>
<evidence type="ECO:0000313" key="2">
    <source>
        <dbReference type="EMBL" id="KAI5066382.1"/>
    </source>
</evidence>
<protein>
    <recommendedName>
        <fullName evidence="4">RING-type domain-containing protein</fullName>
    </recommendedName>
</protein>
<dbReference type="OrthoDB" id="21471at2759"/>